<comment type="cofactor">
    <cofactor evidence="2">
        <name>Mn(2+)</name>
        <dbReference type="ChEBI" id="CHEBI:29035"/>
    </cofactor>
</comment>
<feature type="domain" description="Isopropylmalate dehydrogenase-like" evidence="16">
    <location>
        <begin position="3"/>
        <end position="360"/>
    </location>
</feature>
<dbReference type="InterPro" id="IPR004429">
    <property type="entry name" value="Isopropylmalate_DH"/>
</dbReference>
<comment type="similarity">
    <text evidence="4 14">Belongs to the isocitrate and isopropylmalate dehydrogenases family. LeuB type 1 subfamily.</text>
</comment>
<comment type="function">
    <text evidence="14 15">Catalyzes the oxidation of 3-carboxy-2-hydroxy-4-methylpentanoate (3-isopropylmalate) to 3-carboxy-4-methyl-2-oxopentanoate. The product decarboxylates to 4-methyl-2 oxopentanoate.</text>
</comment>
<dbReference type="GO" id="GO:0003862">
    <property type="term" value="F:3-isopropylmalate dehydrogenase activity"/>
    <property type="evidence" value="ECO:0007669"/>
    <property type="project" value="UniProtKB-UniRule"/>
</dbReference>
<keyword evidence="9 14" id="KW-0460">Magnesium</keyword>
<evidence type="ECO:0000256" key="13">
    <source>
        <dbReference type="ARBA" id="ARBA00023304"/>
    </source>
</evidence>
<reference evidence="17 18" key="1">
    <citation type="submission" date="2023-04" db="EMBL/GenBank/DDBJ databases">
        <authorList>
            <person name="Hsu D."/>
        </authorList>
    </citation>
    <scope>NUCLEOTIDE SEQUENCE [LARGE SCALE GENOMIC DNA]</scope>
    <source>
        <strain evidence="17 18">MK1</strain>
    </source>
</reference>
<keyword evidence="7 14" id="KW-0028">Amino-acid biosynthesis</keyword>
<feature type="binding site" evidence="14">
    <location>
        <position position="106"/>
    </location>
    <ligand>
        <name>substrate</name>
    </ligand>
</feature>
<evidence type="ECO:0000256" key="14">
    <source>
        <dbReference type="HAMAP-Rule" id="MF_01033"/>
    </source>
</evidence>
<keyword evidence="12 14" id="KW-0464">Manganese</keyword>
<feature type="binding site" evidence="14">
    <location>
        <position position="232"/>
    </location>
    <ligand>
        <name>substrate</name>
    </ligand>
</feature>
<dbReference type="GO" id="GO:0000287">
    <property type="term" value="F:magnesium ion binding"/>
    <property type="evidence" value="ECO:0007669"/>
    <property type="project" value="InterPro"/>
</dbReference>
<evidence type="ECO:0000259" key="16">
    <source>
        <dbReference type="SMART" id="SM01329"/>
    </source>
</evidence>
<dbReference type="Pfam" id="PF00180">
    <property type="entry name" value="Iso_dh"/>
    <property type="match status" value="1"/>
</dbReference>
<evidence type="ECO:0000256" key="7">
    <source>
        <dbReference type="ARBA" id="ARBA00022605"/>
    </source>
</evidence>
<feature type="binding site" evidence="14">
    <location>
        <position position="134"/>
    </location>
    <ligand>
        <name>substrate</name>
    </ligand>
</feature>
<keyword evidence="18" id="KW-1185">Reference proteome</keyword>
<dbReference type="GO" id="GO:0005829">
    <property type="term" value="C:cytosol"/>
    <property type="evidence" value="ECO:0007669"/>
    <property type="project" value="TreeGrafter"/>
</dbReference>
<feature type="binding site" evidence="14">
    <location>
        <position position="96"/>
    </location>
    <ligand>
        <name>substrate</name>
    </ligand>
</feature>
<accession>A0AAU0UJ44</accession>
<dbReference type="InterPro" id="IPR024084">
    <property type="entry name" value="IsoPropMal-DH-like_dom"/>
</dbReference>
<feature type="binding site" evidence="14">
    <location>
        <begin position="289"/>
        <end position="301"/>
    </location>
    <ligand>
        <name>NAD(+)</name>
        <dbReference type="ChEBI" id="CHEBI:57540"/>
    </ligand>
</feature>
<dbReference type="PROSITE" id="PS00470">
    <property type="entry name" value="IDH_IMDH"/>
    <property type="match status" value="1"/>
</dbReference>
<evidence type="ECO:0000256" key="6">
    <source>
        <dbReference type="ARBA" id="ARBA00022430"/>
    </source>
</evidence>
<evidence type="ECO:0000256" key="3">
    <source>
        <dbReference type="ARBA" id="ARBA00004762"/>
    </source>
</evidence>
<evidence type="ECO:0000256" key="2">
    <source>
        <dbReference type="ARBA" id="ARBA00001936"/>
    </source>
</evidence>
<dbReference type="NCBIfam" id="TIGR00169">
    <property type="entry name" value="leuB"/>
    <property type="match status" value="1"/>
</dbReference>
<feature type="binding site" evidence="14">
    <location>
        <position position="256"/>
    </location>
    <ligand>
        <name>Mg(2+)</name>
        <dbReference type="ChEBI" id="CHEBI:18420"/>
    </ligand>
</feature>
<keyword evidence="11 14" id="KW-0520">NAD</keyword>
<comment type="catalytic activity">
    <reaction evidence="1 14 15">
        <text>(2R,3S)-3-isopropylmalate + NAD(+) = 4-methyl-2-oxopentanoate + CO2 + NADH</text>
        <dbReference type="Rhea" id="RHEA:32271"/>
        <dbReference type="ChEBI" id="CHEBI:16526"/>
        <dbReference type="ChEBI" id="CHEBI:17865"/>
        <dbReference type="ChEBI" id="CHEBI:35121"/>
        <dbReference type="ChEBI" id="CHEBI:57540"/>
        <dbReference type="ChEBI" id="CHEBI:57945"/>
        <dbReference type="EC" id="1.1.1.85"/>
    </reaction>
</comment>
<dbReference type="HAMAP" id="MF_01033">
    <property type="entry name" value="LeuB_type1"/>
    <property type="match status" value="1"/>
</dbReference>
<evidence type="ECO:0000256" key="15">
    <source>
        <dbReference type="RuleBase" id="RU004445"/>
    </source>
</evidence>
<dbReference type="PANTHER" id="PTHR42979:SF1">
    <property type="entry name" value="3-ISOPROPYLMALATE DEHYDROGENASE"/>
    <property type="match status" value="1"/>
</dbReference>
<keyword evidence="8 14" id="KW-0479">Metal-binding</keyword>
<keyword evidence="13 14" id="KW-0100">Branched-chain amino acid biosynthesis</keyword>
<organism evidence="17 18">
    <name type="scientific">Metallumcola ferriviriculae</name>
    <dbReference type="NCBI Taxonomy" id="3039180"/>
    <lineage>
        <taxon>Bacteria</taxon>
        <taxon>Bacillati</taxon>
        <taxon>Bacillota</taxon>
        <taxon>Clostridia</taxon>
        <taxon>Neomoorellales</taxon>
        <taxon>Desulfitibacteraceae</taxon>
        <taxon>Metallumcola</taxon>
    </lineage>
</organism>
<dbReference type="EMBL" id="CP121694">
    <property type="protein sequence ID" value="WRO20265.1"/>
    <property type="molecule type" value="Genomic_DNA"/>
</dbReference>
<evidence type="ECO:0000256" key="8">
    <source>
        <dbReference type="ARBA" id="ARBA00022723"/>
    </source>
</evidence>
<evidence type="ECO:0000256" key="12">
    <source>
        <dbReference type="ARBA" id="ARBA00023211"/>
    </source>
</evidence>
<keyword evidence="10 14" id="KW-0560">Oxidoreductase</keyword>
<dbReference type="GO" id="GO:0009098">
    <property type="term" value="P:L-leucine biosynthetic process"/>
    <property type="evidence" value="ECO:0007669"/>
    <property type="project" value="UniProtKB-UniRule"/>
</dbReference>
<gene>
    <name evidence="14 17" type="primary">leuB</name>
    <name evidence="17" type="ORF">MFMK1_000023</name>
</gene>
<feature type="binding site" evidence="14">
    <location>
        <begin position="75"/>
        <end position="88"/>
    </location>
    <ligand>
        <name>NAD(+)</name>
        <dbReference type="ChEBI" id="CHEBI:57540"/>
    </ligand>
</feature>
<dbReference type="RefSeq" id="WP_366923169.1">
    <property type="nucleotide sequence ID" value="NZ_CP121694.1"/>
</dbReference>
<evidence type="ECO:0000313" key="18">
    <source>
        <dbReference type="Proteomes" id="UP001329915"/>
    </source>
</evidence>
<evidence type="ECO:0000256" key="11">
    <source>
        <dbReference type="ARBA" id="ARBA00023027"/>
    </source>
</evidence>
<dbReference type="FunFam" id="3.40.718.10:FF:000006">
    <property type="entry name" value="3-isopropylmalate dehydrogenase"/>
    <property type="match status" value="1"/>
</dbReference>
<dbReference type="Proteomes" id="UP001329915">
    <property type="component" value="Chromosome"/>
</dbReference>
<comment type="cofactor">
    <cofactor evidence="14 15">
        <name>Mg(2+)</name>
        <dbReference type="ChEBI" id="CHEBI:18420"/>
    </cofactor>
    <cofactor evidence="14 15">
        <name>Mn(2+)</name>
        <dbReference type="ChEBI" id="CHEBI:29035"/>
    </cofactor>
    <text evidence="14 15">Binds 1 Mg(2+) or Mn(2+) ion per subunit.</text>
</comment>
<dbReference type="InterPro" id="IPR019818">
    <property type="entry name" value="IsoCit/isopropylmalate_DH_CS"/>
</dbReference>
<evidence type="ECO:0000313" key="17">
    <source>
        <dbReference type="EMBL" id="WRO20265.1"/>
    </source>
</evidence>
<name>A0AAU0UJ44_9FIRM</name>
<feature type="binding site" evidence="14">
    <location>
        <position position="232"/>
    </location>
    <ligand>
        <name>Mg(2+)</name>
        <dbReference type="ChEBI" id="CHEBI:18420"/>
    </ligand>
</feature>
<evidence type="ECO:0000256" key="1">
    <source>
        <dbReference type="ARBA" id="ARBA00000624"/>
    </source>
</evidence>
<feature type="binding site" evidence="14">
    <location>
        <position position="260"/>
    </location>
    <ligand>
        <name>Mg(2+)</name>
        <dbReference type="ChEBI" id="CHEBI:18420"/>
    </ligand>
</feature>
<dbReference type="SMART" id="SM01329">
    <property type="entry name" value="Iso_dh"/>
    <property type="match status" value="1"/>
</dbReference>
<dbReference type="KEGG" id="dbc:MFMK1_000023"/>
<dbReference type="GO" id="GO:0051287">
    <property type="term" value="F:NAD binding"/>
    <property type="evidence" value="ECO:0007669"/>
    <property type="project" value="InterPro"/>
</dbReference>
<evidence type="ECO:0000256" key="4">
    <source>
        <dbReference type="ARBA" id="ARBA00008319"/>
    </source>
</evidence>
<proteinExistence type="inferred from homology"/>
<evidence type="ECO:0000256" key="5">
    <source>
        <dbReference type="ARBA" id="ARBA00011738"/>
    </source>
</evidence>
<keyword evidence="6 14" id="KW-0432">Leucine biosynthesis</keyword>
<feature type="site" description="Important for catalysis" evidence="14">
    <location>
        <position position="141"/>
    </location>
</feature>
<comment type="subcellular location">
    <subcellularLocation>
        <location evidence="14">Cytoplasm</location>
    </subcellularLocation>
</comment>
<sequence length="364" mass="38869">MAKILVLPGDGIGQEIVPEAVKVLEKVAAKHGLDLQLQEGLIGGAAIDAVGKSLPDETLAMCRQSDAVLLGAVGGPKWDTLPAAQRPEVAALLALRKGLGLYANIRPCFLYPALVDASALKKEIVVGTDMVVIRELTGGLYFGEKFREAYTVTSLSGEEVEMGEKAVDTLVYTTPEIERILKLAFETARKRSGKVMSVDKANVLESSRLWRETAQRMAADNPDINLESMYVDNCAMQLVRDPKQFDVIVTENMFGDILTDQASMLSGSIGMLPSASVGGEVALYEPAHGSAPDIAGKGLANPLATILSVAMMLELTFNMTTAADSIRNAVERVLNAGYRTGDIMTPGAKQIGTTEMGALVREQL</sequence>
<comment type="pathway">
    <text evidence="3 14 15">Amino-acid biosynthesis; L-leucine biosynthesis; L-leucine from 3-methyl-2-oxobutanoate: step 3/4.</text>
</comment>
<evidence type="ECO:0000256" key="10">
    <source>
        <dbReference type="ARBA" id="ARBA00023002"/>
    </source>
</evidence>
<protein>
    <recommendedName>
        <fullName evidence="14">3-isopropylmalate dehydrogenase</fullName>
        <ecNumber evidence="14">1.1.1.85</ecNumber>
    </recommendedName>
    <alternativeName>
        <fullName evidence="14">3-IPM-DH</fullName>
    </alternativeName>
    <alternativeName>
        <fullName evidence="14">Beta-IPM dehydrogenase</fullName>
        <shortName evidence="14">IMDH</shortName>
    </alternativeName>
</protein>
<dbReference type="PANTHER" id="PTHR42979">
    <property type="entry name" value="3-ISOPROPYLMALATE DEHYDROGENASE"/>
    <property type="match status" value="1"/>
</dbReference>
<comment type="subunit">
    <text evidence="5 14 15">Homodimer.</text>
</comment>
<dbReference type="Gene3D" id="3.40.718.10">
    <property type="entry name" value="Isopropylmalate Dehydrogenase"/>
    <property type="match status" value="1"/>
</dbReference>
<dbReference type="EC" id="1.1.1.85" evidence="14"/>
<dbReference type="AlphaFoldDB" id="A0AAU0UJ44"/>
<keyword evidence="14" id="KW-0963">Cytoplasm</keyword>
<evidence type="ECO:0000256" key="9">
    <source>
        <dbReference type="ARBA" id="ARBA00022842"/>
    </source>
</evidence>
<dbReference type="SUPFAM" id="SSF53659">
    <property type="entry name" value="Isocitrate/Isopropylmalate dehydrogenase-like"/>
    <property type="match status" value="1"/>
</dbReference>
<feature type="site" description="Important for catalysis" evidence="14">
    <location>
        <position position="200"/>
    </location>
</feature>